<name>A0A177T6G5_9BASI</name>
<dbReference type="EMBL" id="LWDF02000603">
    <property type="protein sequence ID" value="KAE8244663.1"/>
    <property type="molecule type" value="Genomic_DNA"/>
</dbReference>
<accession>A0A177T6G5</accession>
<organism evidence="1 2">
    <name type="scientific">Tilletia indica</name>
    <dbReference type="NCBI Taxonomy" id="43049"/>
    <lineage>
        <taxon>Eukaryota</taxon>
        <taxon>Fungi</taxon>
        <taxon>Dikarya</taxon>
        <taxon>Basidiomycota</taxon>
        <taxon>Ustilaginomycotina</taxon>
        <taxon>Exobasidiomycetes</taxon>
        <taxon>Tilletiales</taxon>
        <taxon>Tilletiaceae</taxon>
        <taxon>Tilletia</taxon>
    </lineage>
</organism>
<comment type="caution">
    <text evidence="1">The sequence shown here is derived from an EMBL/GenBank/DDBJ whole genome shotgun (WGS) entry which is preliminary data.</text>
</comment>
<gene>
    <name evidence="1" type="ORF">A4X13_0g6391</name>
</gene>
<sequence length="382" mass="42004">MSAPQDRFRHVTDGHPDPYMPLLGKSRHAWPGSLNGTHARPFLELLRLARIGCETGSGGASTLSELMEQLQTSSNAGQFISSEEMLYHVTVTRDDMTRDERRKVNLPRSSPTSEAQLKVHADSLLLEDEARAAAMDLWKAITKIYKSYTDEAESTKVLTTATNKSDTQQGFVLPHIAAPIQGSAASSIVAPSPKGGLTFSQPTSDVGEAYAALFGAAFDTQGSDTGITYSLQDFLQDFATNMAAPPTDPSALNLLNPTPYSSDPPRGCWPFSIVLAGIFRVKKVVLVTRLFPLLKSAPKDYNTVACLLLYIMLQDDNTQKGRSVCYTMLSDVTPDIAFKLYHDSQGQLVIELIDPDHPYNTTRKPKQGWDFKEKILQPLHLL</sequence>
<dbReference type="Proteomes" id="UP000077521">
    <property type="component" value="Unassembled WGS sequence"/>
</dbReference>
<dbReference type="AlphaFoldDB" id="A0A177T6G5"/>
<reference evidence="1" key="1">
    <citation type="submission" date="2016-04" db="EMBL/GenBank/DDBJ databases">
        <authorList>
            <person name="Nguyen H.D."/>
            <person name="Samba Siva P."/>
            <person name="Cullis J."/>
            <person name="Levesque C.A."/>
            <person name="Hambleton S."/>
        </authorList>
    </citation>
    <scope>NUCLEOTIDE SEQUENCE</scope>
    <source>
        <strain evidence="1">DAOMC 236416</strain>
    </source>
</reference>
<evidence type="ECO:0000313" key="2">
    <source>
        <dbReference type="Proteomes" id="UP000077521"/>
    </source>
</evidence>
<protein>
    <submittedName>
        <fullName evidence="1">Uncharacterized protein</fullName>
    </submittedName>
</protein>
<reference evidence="1" key="2">
    <citation type="journal article" date="2019" name="IMA Fungus">
        <title>Genome sequencing and comparison of five Tilletia species to identify candidate genes for the detection of regulated species infecting wheat.</title>
        <authorList>
            <person name="Nguyen H.D.T."/>
            <person name="Sultana T."/>
            <person name="Kesanakurti P."/>
            <person name="Hambleton S."/>
        </authorList>
    </citation>
    <scope>NUCLEOTIDE SEQUENCE</scope>
    <source>
        <strain evidence="1">DAOMC 236416</strain>
    </source>
</reference>
<keyword evidence="2" id="KW-1185">Reference proteome</keyword>
<evidence type="ECO:0000313" key="1">
    <source>
        <dbReference type="EMBL" id="KAE8244663.1"/>
    </source>
</evidence>
<proteinExistence type="predicted"/>